<dbReference type="CDD" id="cd03216">
    <property type="entry name" value="ABC_Carb_Monos_I"/>
    <property type="match status" value="1"/>
</dbReference>
<keyword evidence="2" id="KW-0813">Transport</keyword>
<evidence type="ECO:0000256" key="4">
    <source>
        <dbReference type="ARBA" id="ARBA00022737"/>
    </source>
</evidence>
<accession>A0A455T3W0</accession>
<keyword evidence="8" id="KW-0472">Membrane</keyword>
<dbReference type="FunFam" id="3.40.50.300:FF:000127">
    <property type="entry name" value="Ribose import ATP-binding protein RbsA"/>
    <property type="match status" value="1"/>
</dbReference>
<dbReference type="GO" id="GO:0016887">
    <property type="term" value="F:ATP hydrolysis activity"/>
    <property type="evidence" value="ECO:0007669"/>
    <property type="project" value="InterPro"/>
</dbReference>
<keyword evidence="4" id="KW-0677">Repeat</keyword>
<dbReference type="InterPro" id="IPR050107">
    <property type="entry name" value="ABC_carbohydrate_import_ATPase"/>
</dbReference>
<dbReference type="SMART" id="SM00382">
    <property type="entry name" value="AAA"/>
    <property type="match status" value="2"/>
</dbReference>
<dbReference type="PROSITE" id="PS00211">
    <property type="entry name" value="ABC_TRANSPORTER_1"/>
    <property type="match status" value="1"/>
</dbReference>
<dbReference type="InterPro" id="IPR003439">
    <property type="entry name" value="ABC_transporter-like_ATP-bd"/>
</dbReference>
<keyword evidence="7" id="KW-1278">Translocase</keyword>
<dbReference type="InterPro" id="IPR027417">
    <property type="entry name" value="P-loop_NTPase"/>
</dbReference>
<keyword evidence="6 10" id="KW-0067">ATP-binding</keyword>
<dbReference type="PANTHER" id="PTHR43790">
    <property type="entry name" value="CARBOHYDRATE TRANSPORT ATP-BINDING PROTEIN MG119-RELATED"/>
    <property type="match status" value="1"/>
</dbReference>
<dbReference type="InterPro" id="IPR017871">
    <property type="entry name" value="ABC_transporter-like_CS"/>
</dbReference>
<feature type="domain" description="ABC transporter" evidence="9">
    <location>
        <begin position="14"/>
        <end position="249"/>
    </location>
</feature>
<dbReference type="PROSITE" id="PS50893">
    <property type="entry name" value="ABC_TRANSPORTER_2"/>
    <property type="match status" value="2"/>
</dbReference>
<dbReference type="CDD" id="cd03215">
    <property type="entry name" value="ABC_Carb_Monos_II"/>
    <property type="match status" value="1"/>
</dbReference>
<evidence type="ECO:0000259" key="9">
    <source>
        <dbReference type="PROSITE" id="PS50893"/>
    </source>
</evidence>
<dbReference type="GO" id="GO:0005524">
    <property type="term" value="F:ATP binding"/>
    <property type="evidence" value="ECO:0007669"/>
    <property type="project" value="UniProtKB-KW"/>
</dbReference>
<gene>
    <name evidence="10" type="ORF">KTA_13740</name>
</gene>
<evidence type="ECO:0000313" key="10">
    <source>
        <dbReference type="EMBL" id="BBH93175.1"/>
    </source>
</evidence>
<dbReference type="PANTHER" id="PTHR43790:SF9">
    <property type="entry name" value="GALACTOFURANOSE TRANSPORTER ATP-BINDING PROTEIN YTFR"/>
    <property type="match status" value="1"/>
</dbReference>
<evidence type="ECO:0000256" key="7">
    <source>
        <dbReference type="ARBA" id="ARBA00022967"/>
    </source>
</evidence>
<sequence>MPSTSMETAQSPIIRLRKITRRFPGVTAVAEVDLDIYPGEVHVVAGENGAGKSTLMKILYQVERPDAGEVYLNGEPLSFRGPHFARALGVAMVHQEFALAPHLSVAENLFLGREPLRFGFIRRRRELEEARRLLAQIGLDLDPRRLVASLSVAEQQLVEIARAISFNARVLILDEPTATLTEQEIARLFAVIRQLTAQGVAVLYISHRLDEIFQLADRVTVMRDGRVVATLPRTELSEQKLVQLMVGRAITNLYPRPETHPGSVRLRVEGVSRRGLLYDCSFEVRAGEILGFAGLIGAGRSELARAVCGADPIDSGRIVLDGQELQIRRPADAIRAGLVYVTEDRKREGLALDLGVDQNITLASLPVRLGLLLLRRERTVAVQACQRLNIRTPSVRRKVRLLSGGNQQKVVVARWLETQAKVIFFDEPARGIDVGAKAEMFALIGRLASEGRAIVLISSYLPELLNMCDRIAVMREGRIVGTLSRGQFSEERIIALATGASEVTIP</sequence>
<dbReference type="SUPFAM" id="SSF52540">
    <property type="entry name" value="P-loop containing nucleoside triphosphate hydrolases"/>
    <property type="match status" value="2"/>
</dbReference>
<reference evidence="10" key="1">
    <citation type="submission" date="2018-12" db="EMBL/GenBank/DDBJ databases">
        <title>Novel natural products biosynthetic potential of the class Ktedonobacteria.</title>
        <authorList>
            <person name="Zheng Y."/>
            <person name="Saitou A."/>
            <person name="Wang C.M."/>
            <person name="Toyoda A."/>
            <person name="Minakuchi Y."/>
            <person name="Sekiguchi Y."/>
            <person name="Ueda K."/>
            <person name="Takano H."/>
            <person name="Sakai Y."/>
            <person name="Yokota A."/>
            <person name="Yabe S."/>
        </authorList>
    </citation>
    <scope>NUCLEOTIDE SEQUENCE</scope>
    <source>
        <strain evidence="10">A3-2</strain>
    </source>
</reference>
<evidence type="ECO:0000256" key="2">
    <source>
        <dbReference type="ARBA" id="ARBA00022448"/>
    </source>
</evidence>
<feature type="domain" description="ABC transporter" evidence="9">
    <location>
        <begin position="259"/>
        <end position="501"/>
    </location>
</feature>
<dbReference type="Gene3D" id="3.40.50.300">
    <property type="entry name" value="P-loop containing nucleotide triphosphate hydrolases"/>
    <property type="match status" value="2"/>
</dbReference>
<evidence type="ECO:0000256" key="8">
    <source>
        <dbReference type="ARBA" id="ARBA00023136"/>
    </source>
</evidence>
<dbReference type="EMBL" id="AP019377">
    <property type="protein sequence ID" value="BBH93175.1"/>
    <property type="molecule type" value="Genomic_DNA"/>
</dbReference>
<evidence type="ECO:0000256" key="5">
    <source>
        <dbReference type="ARBA" id="ARBA00022741"/>
    </source>
</evidence>
<evidence type="ECO:0000256" key="3">
    <source>
        <dbReference type="ARBA" id="ARBA00022475"/>
    </source>
</evidence>
<keyword evidence="5" id="KW-0547">Nucleotide-binding</keyword>
<dbReference type="Pfam" id="PF00005">
    <property type="entry name" value="ABC_tran"/>
    <property type="match status" value="2"/>
</dbReference>
<name>A0A455T3W0_9CHLR</name>
<proteinExistence type="predicted"/>
<organism evidence="10">
    <name type="scientific">Thermogemmatispora argillosa</name>
    <dbReference type="NCBI Taxonomy" id="2045280"/>
    <lineage>
        <taxon>Bacteria</taxon>
        <taxon>Bacillati</taxon>
        <taxon>Chloroflexota</taxon>
        <taxon>Ktedonobacteria</taxon>
        <taxon>Thermogemmatisporales</taxon>
        <taxon>Thermogemmatisporaceae</taxon>
        <taxon>Thermogemmatispora</taxon>
    </lineage>
</organism>
<evidence type="ECO:0000256" key="6">
    <source>
        <dbReference type="ARBA" id="ARBA00022840"/>
    </source>
</evidence>
<dbReference type="InterPro" id="IPR003593">
    <property type="entry name" value="AAA+_ATPase"/>
</dbReference>
<evidence type="ECO:0000256" key="1">
    <source>
        <dbReference type="ARBA" id="ARBA00004202"/>
    </source>
</evidence>
<comment type="subcellular location">
    <subcellularLocation>
        <location evidence="1">Cell membrane</location>
        <topology evidence="1">Peripheral membrane protein</topology>
    </subcellularLocation>
</comment>
<dbReference type="GO" id="GO:0005886">
    <property type="term" value="C:plasma membrane"/>
    <property type="evidence" value="ECO:0007669"/>
    <property type="project" value="UniProtKB-SubCell"/>
</dbReference>
<dbReference type="AlphaFoldDB" id="A0A455T3W0"/>
<keyword evidence="3" id="KW-1003">Cell membrane</keyword>
<protein>
    <submittedName>
        <fullName evidence="10">Putative ribose/galactose/methyl galactoside import ATP-binding protein 1</fullName>
    </submittedName>
</protein>